<sequence>MEDPKVFDVELYGHLAQVFDHTIKSARLFHIVFGDGERRPLNITIAEAEGGEKFWTSVPEGRQEEAEFAGKIIAAYIRDYRRNPACVTTTDKKLAAPSLFD</sequence>
<gene>
    <name evidence="1" type="ORF">SAMN05216464_105340</name>
</gene>
<protein>
    <submittedName>
        <fullName evidence="1">Uncharacterized protein</fullName>
    </submittedName>
</protein>
<evidence type="ECO:0000313" key="1">
    <source>
        <dbReference type="EMBL" id="SDE35879.1"/>
    </source>
</evidence>
<evidence type="ECO:0000313" key="2">
    <source>
        <dbReference type="Proteomes" id="UP000199072"/>
    </source>
</evidence>
<keyword evidence="2" id="KW-1185">Reference proteome</keyword>
<dbReference type="AlphaFoldDB" id="A0A1G7C978"/>
<organism evidence="1 2">
    <name type="scientific">Mucilaginibacter pineti</name>
    <dbReference type="NCBI Taxonomy" id="1391627"/>
    <lineage>
        <taxon>Bacteria</taxon>
        <taxon>Pseudomonadati</taxon>
        <taxon>Bacteroidota</taxon>
        <taxon>Sphingobacteriia</taxon>
        <taxon>Sphingobacteriales</taxon>
        <taxon>Sphingobacteriaceae</taxon>
        <taxon>Mucilaginibacter</taxon>
    </lineage>
</organism>
<dbReference type="RefSeq" id="WP_091149902.1">
    <property type="nucleotide sequence ID" value="NZ_FNAI01000005.1"/>
</dbReference>
<dbReference type="OrthoDB" id="1263739at2"/>
<proteinExistence type="predicted"/>
<name>A0A1G7C978_9SPHI</name>
<accession>A0A1G7C978</accession>
<dbReference type="EMBL" id="FNAI01000005">
    <property type="protein sequence ID" value="SDE35879.1"/>
    <property type="molecule type" value="Genomic_DNA"/>
</dbReference>
<reference evidence="1 2" key="1">
    <citation type="submission" date="2016-10" db="EMBL/GenBank/DDBJ databases">
        <authorList>
            <person name="de Groot N.N."/>
        </authorList>
    </citation>
    <scope>NUCLEOTIDE SEQUENCE [LARGE SCALE GENOMIC DNA]</scope>
    <source>
        <strain evidence="1 2">47C3B</strain>
    </source>
</reference>
<dbReference type="STRING" id="1391627.SAMN05216464_105340"/>
<dbReference type="Proteomes" id="UP000199072">
    <property type="component" value="Unassembled WGS sequence"/>
</dbReference>